<feature type="transmembrane region" description="Helical" evidence="7">
    <location>
        <begin position="32"/>
        <end position="53"/>
    </location>
</feature>
<evidence type="ECO:0000313" key="9">
    <source>
        <dbReference type="EMBL" id="AXL20079.1"/>
    </source>
</evidence>
<evidence type="ECO:0000256" key="1">
    <source>
        <dbReference type="ARBA" id="ARBA00022475"/>
    </source>
</evidence>
<dbReference type="Pfam" id="PF02618">
    <property type="entry name" value="YceG"/>
    <property type="match status" value="1"/>
</dbReference>
<dbReference type="PANTHER" id="PTHR30518:SF2">
    <property type="entry name" value="ENDOLYTIC MUREIN TRANSGLYCOSYLASE"/>
    <property type="match status" value="1"/>
</dbReference>
<dbReference type="Gene3D" id="3.30.1490.480">
    <property type="entry name" value="Endolytic murein transglycosylase"/>
    <property type="match status" value="1"/>
</dbReference>
<dbReference type="GO" id="GO:0005886">
    <property type="term" value="C:plasma membrane"/>
    <property type="evidence" value="ECO:0007669"/>
    <property type="project" value="UniProtKB-SubCell"/>
</dbReference>
<dbReference type="InterPro" id="IPR003770">
    <property type="entry name" value="MLTG-like"/>
</dbReference>
<dbReference type="RefSeq" id="WP_107195548.1">
    <property type="nucleotide sequence ID" value="NZ_CP029462.1"/>
</dbReference>
<dbReference type="PANTHER" id="PTHR30518">
    <property type="entry name" value="ENDOLYTIC MUREIN TRANSGLYCOSYLASE"/>
    <property type="match status" value="1"/>
</dbReference>
<feature type="site" description="Important for catalytic activity" evidence="7">
    <location>
        <position position="245"/>
    </location>
</feature>
<dbReference type="NCBIfam" id="TIGR00247">
    <property type="entry name" value="endolytic transglycosylase MltG"/>
    <property type="match status" value="1"/>
</dbReference>
<keyword evidence="2 7" id="KW-0812">Transmembrane</keyword>
<evidence type="ECO:0000256" key="3">
    <source>
        <dbReference type="ARBA" id="ARBA00022989"/>
    </source>
</evidence>
<comment type="catalytic activity">
    <reaction evidence="7">
        <text>a peptidoglycan chain = a peptidoglycan chain with N-acetyl-1,6-anhydromuramyl-[peptide] at the reducing end + a peptidoglycan chain with N-acetylglucosamine at the non-reducing end.</text>
        <dbReference type="EC" id="4.2.2.29"/>
    </reaction>
</comment>
<dbReference type="GO" id="GO:0071555">
    <property type="term" value="P:cell wall organization"/>
    <property type="evidence" value="ECO:0007669"/>
    <property type="project" value="UniProtKB-KW"/>
</dbReference>
<comment type="function">
    <text evidence="7">Functions as a peptidoglycan terminase that cleaves nascent peptidoglycan strands endolytically to terminate their elongation.</text>
</comment>
<dbReference type="Proteomes" id="UP000254337">
    <property type="component" value="Chromosome"/>
</dbReference>
<evidence type="ECO:0000256" key="2">
    <source>
        <dbReference type="ARBA" id="ARBA00022692"/>
    </source>
</evidence>
<name>A0A346AW36_9FIRM</name>
<proteinExistence type="inferred from homology"/>
<dbReference type="GO" id="GO:0008932">
    <property type="term" value="F:lytic endotransglycosylase activity"/>
    <property type="evidence" value="ECO:0007669"/>
    <property type="project" value="UniProtKB-UniRule"/>
</dbReference>
<evidence type="ECO:0000256" key="5">
    <source>
        <dbReference type="ARBA" id="ARBA00023239"/>
    </source>
</evidence>
<dbReference type="AlphaFoldDB" id="A0A346AW36"/>
<evidence type="ECO:0000256" key="6">
    <source>
        <dbReference type="ARBA" id="ARBA00023316"/>
    </source>
</evidence>
<keyword evidence="4 7" id="KW-0472">Membrane</keyword>
<dbReference type="GO" id="GO:0009252">
    <property type="term" value="P:peptidoglycan biosynthetic process"/>
    <property type="evidence" value="ECO:0007669"/>
    <property type="project" value="UniProtKB-UniRule"/>
</dbReference>
<keyword evidence="5 7" id="KW-0456">Lyase</keyword>
<keyword evidence="1 7" id="KW-1003">Cell membrane</keyword>
<keyword evidence="6 7" id="KW-0961">Cell wall biogenesis/degradation</keyword>
<gene>
    <name evidence="7 9" type="primary">mltG</name>
    <name evidence="9" type="ORF">DKB62_00005</name>
</gene>
<evidence type="ECO:0000256" key="4">
    <source>
        <dbReference type="ARBA" id="ARBA00023136"/>
    </source>
</evidence>
<evidence type="ECO:0000256" key="7">
    <source>
        <dbReference type="HAMAP-Rule" id="MF_02065"/>
    </source>
</evidence>
<dbReference type="EMBL" id="CP029462">
    <property type="protein sequence ID" value="AXL20079.1"/>
    <property type="molecule type" value="Genomic_DNA"/>
</dbReference>
<dbReference type="Gene3D" id="3.30.160.60">
    <property type="entry name" value="Classic Zinc Finger"/>
    <property type="match status" value="1"/>
</dbReference>
<protein>
    <recommendedName>
        <fullName evidence="7">Endolytic murein transglycosylase</fullName>
        <ecNumber evidence="7">4.2.2.29</ecNumber>
    </recommendedName>
    <alternativeName>
        <fullName evidence="7">Peptidoglycan lytic transglycosylase</fullName>
    </alternativeName>
    <alternativeName>
        <fullName evidence="7">Peptidoglycan polymerization terminase</fullName>
    </alternativeName>
</protein>
<keyword evidence="3 7" id="KW-1133">Transmembrane helix</keyword>
<dbReference type="KEGG" id="meg:DKB62_00005"/>
<accession>A0A346AW36</accession>
<keyword evidence="10" id="KW-1185">Reference proteome</keyword>
<feature type="region of interest" description="Disordered" evidence="8">
    <location>
        <begin position="1"/>
        <end position="27"/>
    </location>
</feature>
<dbReference type="CDD" id="cd08010">
    <property type="entry name" value="MltG_like"/>
    <property type="match status" value="1"/>
</dbReference>
<feature type="compositionally biased region" description="Basic and acidic residues" evidence="8">
    <location>
        <begin position="1"/>
        <end position="19"/>
    </location>
</feature>
<comment type="similarity">
    <text evidence="7">Belongs to the transglycosylase MltG family.</text>
</comment>
<evidence type="ECO:0000313" key="10">
    <source>
        <dbReference type="Proteomes" id="UP000254337"/>
    </source>
</evidence>
<sequence length="358" mass="40209">MEHNNKYSEKNKEHKETQEVRNTAPGRRKRRAAGAVLCALLLSAAFVAAAYGAPNLFLPEKRGYVHVRSDMTASEVADMLSEQGYIASPLLFRAAAVATGQAGDIKEGEYVIDTSMSVHSILEKLTSGKSEALRLVVPEGYTVWRIAKEVAAMGKISEKDFLAAAKKEEYLYPYMKSHRDVTFPTEGFLFPDTYFIPLNATADDIVKMMLKNFDDHLTEEMKKGIDEENLSIYQFVTLASLIEKEAKYEKDRPLIASVFLNRLDKHMKLQSDASISYAMGTHKAAYSIAETRYDSPYNTYMYEGLPPGPIGNPGMDCMNAVLKAPHTSYLYFVADEDGHNYFAATYEEHMKNVEEHMP</sequence>
<dbReference type="OrthoDB" id="9814591at2"/>
<reference evidence="9 10" key="1">
    <citation type="submission" date="2018-05" db="EMBL/GenBank/DDBJ databases">
        <title>Complete genome sequence of Megasphaera sp. AJH120T, isolated from the ceca of a chicken.</title>
        <authorList>
            <person name="Maki J."/>
            <person name="Looft T."/>
        </authorList>
    </citation>
    <scope>NUCLEOTIDE SEQUENCE [LARGE SCALE GENOMIC DNA]</scope>
    <source>
        <strain evidence="9 10">AJH120</strain>
    </source>
</reference>
<dbReference type="EC" id="4.2.2.29" evidence="7"/>
<evidence type="ECO:0000256" key="8">
    <source>
        <dbReference type="SAM" id="MobiDB-lite"/>
    </source>
</evidence>
<dbReference type="HAMAP" id="MF_02065">
    <property type="entry name" value="MltG"/>
    <property type="match status" value="1"/>
</dbReference>
<organism evidence="9 10">
    <name type="scientific">Megasphaera stantonii</name>
    <dbReference type="NCBI Taxonomy" id="2144175"/>
    <lineage>
        <taxon>Bacteria</taxon>
        <taxon>Bacillati</taxon>
        <taxon>Bacillota</taxon>
        <taxon>Negativicutes</taxon>
        <taxon>Veillonellales</taxon>
        <taxon>Veillonellaceae</taxon>
        <taxon>Megasphaera</taxon>
    </lineage>
</organism>
<comment type="subcellular location">
    <subcellularLocation>
        <location evidence="7">Cell membrane</location>
        <topology evidence="7">Single-pass membrane protein</topology>
    </subcellularLocation>
</comment>